<evidence type="ECO:0000256" key="6">
    <source>
        <dbReference type="ARBA" id="ARBA00013376"/>
    </source>
</evidence>
<dbReference type="NCBIfam" id="NF004976">
    <property type="entry name" value="PRK06349.1"/>
    <property type="match status" value="1"/>
</dbReference>
<reference evidence="16 17" key="1">
    <citation type="submission" date="2022-08" db="EMBL/GenBank/DDBJ databases">
        <title>Proteogenomics of the novel Dehalobacterium formicoaceticum strain EZ94 highlights a key role of methyltransferases during anaerobic dichloromethane degradation.</title>
        <authorList>
            <person name="Wasmund K."/>
        </authorList>
    </citation>
    <scope>NUCLEOTIDE SEQUENCE [LARGE SCALE GENOMIC DNA]</scope>
    <source>
        <strain evidence="16 17">EZ94</strain>
    </source>
</reference>
<dbReference type="InterPro" id="IPR036291">
    <property type="entry name" value="NAD(P)-bd_dom_sf"/>
</dbReference>
<comment type="similarity">
    <text evidence="4 14">Belongs to the homoserine dehydrogenase family.</text>
</comment>
<comment type="caution">
    <text evidence="16">The sequence shown here is derived from an EMBL/GenBank/DDBJ whole genome shotgun (WGS) entry which is preliminary data.</text>
</comment>
<evidence type="ECO:0000313" key="16">
    <source>
        <dbReference type="EMBL" id="MCR6545888.1"/>
    </source>
</evidence>
<evidence type="ECO:0000256" key="14">
    <source>
        <dbReference type="RuleBase" id="RU004171"/>
    </source>
</evidence>
<feature type="domain" description="ACT" evidence="15">
    <location>
        <begin position="365"/>
        <end position="440"/>
    </location>
</feature>
<evidence type="ECO:0000256" key="10">
    <source>
        <dbReference type="ARBA" id="ARBA00023002"/>
    </source>
</evidence>
<dbReference type="InterPro" id="IPR002912">
    <property type="entry name" value="ACT_dom"/>
</dbReference>
<dbReference type="InterPro" id="IPR016204">
    <property type="entry name" value="HDH"/>
</dbReference>
<dbReference type="InterPro" id="IPR019811">
    <property type="entry name" value="HDH_CS"/>
</dbReference>
<evidence type="ECO:0000256" key="9">
    <source>
        <dbReference type="ARBA" id="ARBA00022857"/>
    </source>
</evidence>
<dbReference type="EMBL" id="JANPWE010000004">
    <property type="protein sequence ID" value="MCR6545888.1"/>
    <property type="molecule type" value="Genomic_DNA"/>
</dbReference>
<dbReference type="Pfam" id="PF00742">
    <property type="entry name" value="Homoserine_dh"/>
    <property type="match status" value="1"/>
</dbReference>
<evidence type="ECO:0000256" key="8">
    <source>
        <dbReference type="ARBA" id="ARBA00022697"/>
    </source>
</evidence>
<dbReference type="Gene3D" id="3.40.50.720">
    <property type="entry name" value="NAD(P)-binding Rossmann-like Domain"/>
    <property type="match status" value="1"/>
</dbReference>
<comment type="pathway">
    <text evidence="2 13">Amino-acid biosynthesis; L-threonine biosynthesis; L-threonine from L-aspartate: step 3/5.</text>
</comment>
<evidence type="ECO:0000259" key="15">
    <source>
        <dbReference type="PROSITE" id="PS51671"/>
    </source>
</evidence>
<dbReference type="Proteomes" id="UP001524944">
    <property type="component" value="Unassembled WGS sequence"/>
</dbReference>
<evidence type="ECO:0000256" key="11">
    <source>
        <dbReference type="ARBA" id="ARBA00023167"/>
    </source>
</evidence>
<dbReference type="InterPro" id="IPR001342">
    <property type="entry name" value="HDH_cat"/>
</dbReference>
<evidence type="ECO:0000256" key="12">
    <source>
        <dbReference type="ARBA" id="ARBA00048841"/>
    </source>
</evidence>
<dbReference type="SUPFAM" id="SSF51735">
    <property type="entry name" value="NAD(P)-binding Rossmann-fold domains"/>
    <property type="match status" value="1"/>
</dbReference>
<evidence type="ECO:0000256" key="13">
    <source>
        <dbReference type="RuleBase" id="RU000579"/>
    </source>
</evidence>
<keyword evidence="17" id="KW-1185">Reference proteome</keyword>
<evidence type="ECO:0000256" key="2">
    <source>
        <dbReference type="ARBA" id="ARBA00005056"/>
    </source>
</evidence>
<dbReference type="Gene3D" id="3.30.360.10">
    <property type="entry name" value="Dihydrodipicolinate Reductase, domain 2"/>
    <property type="match status" value="1"/>
</dbReference>
<dbReference type="RefSeq" id="WP_257913347.1">
    <property type="nucleotide sequence ID" value="NZ_JANPWE010000004.1"/>
</dbReference>
<dbReference type="PANTHER" id="PTHR43331:SF1">
    <property type="entry name" value="HOMOSERINE DEHYDROGENASE"/>
    <property type="match status" value="1"/>
</dbReference>
<dbReference type="SUPFAM" id="SSF55347">
    <property type="entry name" value="Glyceraldehyde-3-phosphate dehydrogenase-like, C-terminal domain"/>
    <property type="match status" value="1"/>
</dbReference>
<keyword evidence="7 13" id="KW-0028">Amino-acid biosynthesis</keyword>
<organism evidence="16 17">
    <name type="scientific">Dehalobacterium formicoaceticum</name>
    <dbReference type="NCBI Taxonomy" id="51515"/>
    <lineage>
        <taxon>Bacteria</taxon>
        <taxon>Bacillati</taxon>
        <taxon>Bacillota</taxon>
        <taxon>Clostridia</taxon>
        <taxon>Eubacteriales</taxon>
        <taxon>Peptococcaceae</taxon>
        <taxon>Dehalobacterium</taxon>
    </lineage>
</organism>
<evidence type="ECO:0000256" key="7">
    <source>
        <dbReference type="ARBA" id="ARBA00022605"/>
    </source>
</evidence>
<dbReference type="EC" id="1.1.1.3" evidence="5 13"/>
<keyword evidence="11 13" id="KW-0486">Methionine biosynthesis</keyword>
<dbReference type="InterPro" id="IPR045865">
    <property type="entry name" value="ACT-like_dom_sf"/>
</dbReference>
<dbReference type="Gene3D" id="3.30.70.260">
    <property type="match status" value="1"/>
</dbReference>
<gene>
    <name evidence="16" type="ORF">NVS47_10255</name>
</gene>
<dbReference type="PANTHER" id="PTHR43331">
    <property type="entry name" value="HOMOSERINE DEHYDROGENASE"/>
    <property type="match status" value="1"/>
</dbReference>
<dbReference type="InterPro" id="IPR005106">
    <property type="entry name" value="Asp/hSer_DH_NAD-bd"/>
</dbReference>
<comment type="cofactor">
    <cofactor evidence="1">
        <name>a metal cation</name>
        <dbReference type="ChEBI" id="CHEBI:25213"/>
    </cofactor>
</comment>
<dbReference type="CDD" id="cd04881">
    <property type="entry name" value="ACT_HSDH-Hom"/>
    <property type="match status" value="1"/>
</dbReference>
<dbReference type="SUPFAM" id="SSF55021">
    <property type="entry name" value="ACT-like"/>
    <property type="match status" value="1"/>
</dbReference>
<evidence type="ECO:0000256" key="4">
    <source>
        <dbReference type="ARBA" id="ARBA00006753"/>
    </source>
</evidence>
<evidence type="ECO:0000256" key="3">
    <source>
        <dbReference type="ARBA" id="ARBA00005062"/>
    </source>
</evidence>
<dbReference type="Pfam" id="PF03447">
    <property type="entry name" value="NAD_binding_3"/>
    <property type="match status" value="1"/>
</dbReference>
<dbReference type="PROSITE" id="PS51671">
    <property type="entry name" value="ACT"/>
    <property type="match status" value="1"/>
</dbReference>
<accession>A0ABT1Y5Q8</accession>
<keyword evidence="8 13" id="KW-0791">Threonine biosynthesis</keyword>
<keyword evidence="9 13" id="KW-0521">NADP</keyword>
<evidence type="ECO:0000313" key="17">
    <source>
        <dbReference type="Proteomes" id="UP001524944"/>
    </source>
</evidence>
<sequence>MEKELEMDKELDQVIYIGLMGAGTVGTGVLKVLLKNETSIAKKVGARLEVKRILDKDVEGISAKVAALGMDGSIVTSDINDLVLDPEIDIIVEVMGGIQTAEKFIIKALENGKSVVTANKDLIAARGKELFDVAAAHQVDLLFEASVAGGVPIIQSLKESLAGNVIHSIMGIVNGTTNFILTKMTQEKKSFDEVLALAQKLGYAEADPASDVEGYDAARKVAILASIAFNTRVTDTNVYVEGITNITDRDIAFAQELGYGIKLLGIAKEENNEIEVRVHPAMIPLNHPLSSVNDAFNAVFVEGDAIGKTMFYGAGAGELPTASAIVGDLIAAARNIQFSSRGRLGCTCFEHKRIKSIGEIRTKYFLRMLVKDQPGVLASIAAVLGNQDVSIETVIQKRQKDKFSTELVLITHQVEEHHIRDAIAIIRSLSSVEKMENIIRVEESD</sequence>
<comment type="catalytic activity">
    <reaction evidence="12">
        <text>L-homoserine + NADP(+) = L-aspartate 4-semialdehyde + NADPH + H(+)</text>
        <dbReference type="Rhea" id="RHEA:15761"/>
        <dbReference type="ChEBI" id="CHEBI:15378"/>
        <dbReference type="ChEBI" id="CHEBI:57476"/>
        <dbReference type="ChEBI" id="CHEBI:57783"/>
        <dbReference type="ChEBI" id="CHEBI:58349"/>
        <dbReference type="ChEBI" id="CHEBI:537519"/>
        <dbReference type="EC" id="1.1.1.3"/>
    </reaction>
    <physiologicalReaction direction="right-to-left" evidence="12">
        <dbReference type="Rhea" id="RHEA:15763"/>
    </physiologicalReaction>
</comment>
<comment type="pathway">
    <text evidence="3 13">Amino-acid biosynthesis; L-methionine biosynthesis via de novo pathway; L-homoserine from L-aspartate: step 3/3.</text>
</comment>
<evidence type="ECO:0000256" key="5">
    <source>
        <dbReference type="ARBA" id="ARBA00013213"/>
    </source>
</evidence>
<proteinExistence type="inferred from homology"/>
<dbReference type="PIRSF" id="PIRSF000098">
    <property type="entry name" value="Homoser_dehydrog"/>
    <property type="match status" value="1"/>
</dbReference>
<keyword evidence="10 13" id="KW-0560">Oxidoreductase</keyword>
<evidence type="ECO:0000256" key="1">
    <source>
        <dbReference type="ARBA" id="ARBA00001920"/>
    </source>
</evidence>
<protein>
    <recommendedName>
        <fullName evidence="6 13">Homoserine dehydrogenase</fullName>
        <ecNumber evidence="5 13">1.1.1.3</ecNumber>
    </recommendedName>
</protein>
<dbReference type="PROSITE" id="PS01042">
    <property type="entry name" value="HOMOSER_DHGENASE"/>
    <property type="match status" value="1"/>
</dbReference>
<dbReference type="Pfam" id="PF01842">
    <property type="entry name" value="ACT"/>
    <property type="match status" value="1"/>
</dbReference>
<name>A0ABT1Y5Q8_9FIRM</name>